<name>A0AA48KMZ8_9FLAO</name>
<dbReference type="Proteomes" id="UP001330184">
    <property type="component" value="Chromosome"/>
</dbReference>
<keyword evidence="3" id="KW-1185">Reference proteome</keyword>
<accession>A0AA48KMZ8</accession>
<evidence type="ECO:0000256" key="1">
    <source>
        <dbReference type="SAM" id="SignalP"/>
    </source>
</evidence>
<dbReference type="RefSeq" id="WP_338194340.1">
    <property type="nucleotide sequence ID" value="NZ_AP027268.1"/>
</dbReference>
<feature type="chain" id="PRO_5041255382" evidence="1">
    <location>
        <begin position="23"/>
        <end position="301"/>
    </location>
</feature>
<feature type="signal peptide" evidence="1">
    <location>
        <begin position="1"/>
        <end position="22"/>
    </location>
</feature>
<keyword evidence="1" id="KW-0732">Signal</keyword>
<reference evidence="2 3" key="1">
    <citation type="submission" date="2023-01" db="EMBL/GenBank/DDBJ databases">
        <title>Complete genome sequence of Muricauda aquimarina strain IFOP_LL357.</title>
        <authorList>
            <person name="Gajardo G."/>
            <person name="Ueki S."/>
            <person name="Maruyama F."/>
        </authorList>
    </citation>
    <scope>NUCLEOTIDE SEQUENCE [LARGE SCALE GENOMIC DNA]</scope>
    <source>
        <strain evidence="2 3">IFOP_LL357</strain>
    </source>
</reference>
<gene>
    <name evidence="2" type="primary">porP</name>
    <name evidence="2" type="ORF">MACH07_24810</name>
</gene>
<organism evidence="2 3">
    <name type="scientific">Flagellimonas marinaquae</name>
    <dbReference type="NCBI Taxonomy" id="254955"/>
    <lineage>
        <taxon>Bacteria</taxon>
        <taxon>Pseudomonadati</taxon>
        <taxon>Bacteroidota</taxon>
        <taxon>Flavobacteriia</taxon>
        <taxon>Flavobacteriales</taxon>
        <taxon>Flavobacteriaceae</taxon>
        <taxon>Flagellimonas</taxon>
    </lineage>
</organism>
<evidence type="ECO:0000313" key="2">
    <source>
        <dbReference type="EMBL" id="BDW93649.1"/>
    </source>
</evidence>
<sequence>MRLFKIHIPVLMLLAFGFVSHAQQTALFPEYNYNPFIINSAYAGMADGAEATLSHYGYLNGIEGNPTTLSFSFHTPVSRDKMALGGAVLQDKIGVTTSTHAFAAYSYKIFFDVKRDRPYWQVYDQNVLSFGITAGIRKYGENLLELGIHDDPEFDENINANIPTVGVGILYNRANFYLGFSVPNILGDQLASRDDLKLVNPFYGYFGYRFFTNNFQEIMIKPSALLKYEAGAPIQIDTNIAVNFKNKFEIGTGYRSSNSINFLGGIYALKNLKFVYYYNFGLENSMLGNSHGLVVSCRFSK</sequence>
<proteinExistence type="predicted"/>
<protein>
    <submittedName>
        <fullName evidence="2">Membrane protein</fullName>
    </submittedName>
</protein>
<dbReference type="InterPro" id="IPR019861">
    <property type="entry name" value="PorP/SprF_Bacteroidetes"/>
</dbReference>
<dbReference type="Pfam" id="PF11751">
    <property type="entry name" value="PorP_SprF"/>
    <property type="match status" value="1"/>
</dbReference>
<dbReference type="NCBIfam" id="TIGR03519">
    <property type="entry name" value="T9SS_PorP_fam"/>
    <property type="match status" value="1"/>
</dbReference>
<evidence type="ECO:0000313" key="3">
    <source>
        <dbReference type="Proteomes" id="UP001330184"/>
    </source>
</evidence>
<dbReference type="AlphaFoldDB" id="A0AA48KMZ8"/>
<dbReference type="EMBL" id="AP027268">
    <property type="protein sequence ID" value="BDW93649.1"/>
    <property type="molecule type" value="Genomic_DNA"/>
</dbReference>